<evidence type="ECO:0000256" key="3">
    <source>
        <dbReference type="ARBA" id="ARBA00022553"/>
    </source>
</evidence>
<feature type="region of interest" description="Disordered" evidence="7">
    <location>
        <begin position="185"/>
        <end position="206"/>
    </location>
</feature>
<dbReference type="GO" id="GO:0006954">
    <property type="term" value="P:inflammatory response"/>
    <property type="evidence" value="ECO:0007669"/>
    <property type="project" value="UniProtKB-KW"/>
</dbReference>
<evidence type="ECO:0000256" key="7">
    <source>
        <dbReference type="SAM" id="MobiDB-lite"/>
    </source>
</evidence>
<dbReference type="InterPro" id="IPR000157">
    <property type="entry name" value="TIR_dom"/>
</dbReference>
<feature type="region of interest" description="Disordered" evidence="7">
    <location>
        <begin position="221"/>
        <end position="340"/>
    </location>
</feature>
<evidence type="ECO:0000256" key="5">
    <source>
        <dbReference type="ARBA" id="ARBA00022859"/>
    </source>
</evidence>
<comment type="subcellular location">
    <subcellularLocation>
        <location evidence="1">Cytoplasm</location>
    </subcellularLocation>
</comment>
<sequence length="623" mass="67109">MAQNTKLQPSFEDVFSILSQVPHEKLLTLKHKLKHLRSGLSSKLLQAMVLLTLGQETEARVCLDALGDNQAAQYVQQPKVQENGEGLQPPQLDAGAMELLAQIYSLLLEEKLCSQEAMDKACQAATQPHNASRETRGDRPKSMPAEEQKHGSAVSVGPGDKFQTLRSDVDGGFLKTATPNYMVKSSPEQIGGISDPSGPQTLCSLGSPSFSSHFEISASPTVAFHTPPSSHECVPRPGQTCEGSTTGAGQPDGDTHSHGPQETSWASRSNSHPGQDAGAQSPQPEMVGSCDPSLPTPEMQLPTTGPMNQPVESSDVSSTVAAEHHAPEDQTNKREDEKQLSTGLLNSRATADTGPAHTSVENSCVPAGIPSNSASASISTHPFPPPPAYSISSTLLPPPQGAPSNLSYPSPLPSSPSPAWLPPLKPADPVPTAQLDGGERKFFTFAILHASEDELVAHRVKTLLESMGVPNGATLCEDFSVAGCSHMTCFQDAMENSAFIILLLTNNFLCNLCMFQTDTALMESIQKPSKRHSVIPFVPKENPLERSQIPSVLCGLVPLDENSPMFSRKVQNTFNSRRIKERKAMWDQMQREKLQLQQEQYQTRQRLAALSLGLHPQEPLPAA</sequence>
<gene>
    <name evidence="9" type="ORF">N307_08403</name>
</gene>
<accession>A0A093FXY6</accession>
<evidence type="ECO:0000256" key="1">
    <source>
        <dbReference type="ARBA" id="ARBA00004496"/>
    </source>
</evidence>
<keyword evidence="6" id="KW-0395">Inflammatory response</keyword>
<dbReference type="PANTHER" id="PTHR47230">
    <property type="entry name" value="TIR DOMAIN-CONTAINING ADAPTER MOLECULE 1"/>
    <property type="match status" value="1"/>
</dbReference>
<evidence type="ECO:0000259" key="8">
    <source>
        <dbReference type="PROSITE" id="PS50104"/>
    </source>
</evidence>
<evidence type="ECO:0000256" key="2">
    <source>
        <dbReference type="ARBA" id="ARBA00022490"/>
    </source>
</evidence>
<dbReference type="Gene3D" id="1.25.40.780">
    <property type="match status" value="1"/>
</dbReference>
<dbReference type="InterPro" id="IPR040886">
    <property type="entry name" value="TRIF_N"/>
</dbReference>
<feature type="compositionally biased region" description="Polar residues" evidence="7">
    <location>
        <begin position="197"/>
        <end position="206"/>
    </location>
</feature>
<feature type="compositionally biased region" description="Basic and acidic residues" evidence="7">
    <location>
        <begin position="322"/>
        <end position="339"/>
    </location>
</feature>
<proteinExistence type="predicted"/>
<dbReference type="SUPFAM" id="SSF52200">
    <property type="entry name" value="Toll/Interleukin receptor TIR domain"/>
    <property type="match status" value="1"/>
</dbReference>
<dbReference type="GO" id="GO:0035666">
    <property type="term" value="P:TRIF-dependent toll-like receptor signaling pathway"/>
    <property type="evidence" value="ECO:0007669"/>
    <property type="project" value="InterPro"/>
</dbReference>
<feature type="compositionally biased region" description="Polar residues" evidence="7">
    <location>
        <begin position="301"/>
        <end position="320"/>
    </location>
</feature>
<evidence type="ECO:0000256" key="4">
    <source>
        <dbReference type="ARBA" id="ARBA00022588"/>
    </source>
</evidence>
<dbReference type="GO" id="GO:0035591">
    <property type="term" value="F:signaling adaptor activity"/>
    <property type="evidence" value="ECO:0007669"/>
    <property type="project" value="TreeGrafter"/>
</dbReference>
<feature type="region of interest" description="Disordered" evidence="7">
    <location>
        <begin position="124"/>
        <end position="161"/>
    </location>
</feature>
<evidence type="ECO:0000313" key="9">
    <source>
        <dbReference type="EMBL" id="KFV61693.1"/>
    </source>
</evidence>
<feature type="region of interest" description="Disordered" evidence="7">
    <location>
        <begin position="389"/>
        <end position="427"/>
    </location>
</feature>
<protein>
    <submittedName>
        <fullName evidence="9">TIR domain-containing adapter molecule 1</fullName>
    </submittedName>
</protein>
<keyword evidence="5" id="KW-0391">Immunity</keyword>
<dbReference type="GO" id="GO:0032481">
    <property type="term" value="P:positive regulation of type I interferon production"/>
    <property type="evidence" value="ECO:0007669"/>
    <property type="project" value="TreeGrafter"/>
</dbReference>
<feature type="compositionally biased region" description="Basic and acidic residues" evidence="7">
    <location>
        <begin position="131"/>
        <end position="150"/>
    </location>
</feature>
<evidence type="ECO:0000313" key="10">
    <source>
        <dbReference type="Proteomes" id="UP000053875"/>
    </source>
</evidence>
<dbReference type="Pfam" id="PF17798">
    <property type="entry name" value="TRIF-NTD"/>
    <property type="match status" value="1"/>
</dbReference>
<reference evidence="9 10" key="1">
    <citation type="submission" date="2014-04" db="EMBL/GenBank/DDBJ databases">
        <title>Genome evolution of avian class.</title>
        <authorList>
            <person name="Zhang G."/>
            <person name="Li C."/>
        </authorList>
    </citation>
    <scope>NUCLEOTIDE SEQUENCE [LARGE SCALE GENOMIC DNA]</scope>
    <source>
        <strain evidence="9">BGI_N307</strain>
    </source>
</reference>
<feature type="domain" description="TIR" evidence="8">
    <location>
        <begin position="441"/>
        <end position="574"/>
    </location>
</feature>
<organism evidence="9 10">
    <name type="scientific">Dryobates pubescens</name>
    <name type="common">Downy woodpecker</name>
    <name type="synonym">Picoides pubescens</name>
    <dbReference type="NCBI Taxonomy" id="118200"/>
    <lineage>
        <taxon>Eukaryota</taxon>
        <taxon>Metazoa</taxon>
        <taxon>Chordata</taxon>
        <taxon>Craniata</taxon>
        <taxon>Vertebrata</taxon>
        <taxon>Euteleostomi</taxon>
        <taxon>Archelosauria</taxon>
        <taxon>Archosauria</taxon>
        <taxon>Dinosauria</taxon>
        <taxon>Saurischia</taxon>
        <taxon>Theropoda</taxon>
        <taxon>Coelurosauria</taxon>
        <taxon>Aves</taxon>
        <taxon>Neognathae</taxon>
        <taxon>Neoaves</taxon>
        <taxon>Telluraves</taxon>
        <taxon>Coraciimorphae</taxon>
        <taxon>Piciformes</taxon>
        <taxon>Picidae</taxon>
        <taxon>Dryobates</taxon>
    </lineage>
</organism>
<dbReference type="GO" id="GO:0005768">
    <property type="term" value="C:endosome"/>
    <property type="evidence" value="ECO:0007669"/>
    <property type="project" value="TreeGrafter"/>
</dbReference>
<dbReference type="PROSITE" id="PS50104">
    <property type="entry name" value="TIR"/>
    <property type="match status" value="1"/>
</dbReference>
<dbReference type="GO" id="GO:0045087">
    <property type="term" value="P:innate immune response"/>
    <property type="evidence" value="ECO:0007669"/>
    <property type="project" value="UniProtKB-KW"/>
</dbReference>
<name>A0A093FXY6_DRYPU</name>
<dbReference type="InterPro" id="IPR046946">
    <property type="entry name" value="TCAM1/2"/>
</dbReference>
<feature type="compositionally biased region" description="Polar residues" evidence="7">
    <location>
        <begin position="260"/>
        <end position="283"/>
    </location>
</feature>
<dbReference type="EMBL" id="KL214753">
    <property type="protein sequence ID" value="KFV61693.1"/>
    <property type="molecule type" value="Genomic_DNA"/>
</dbReference>
<dbReference type="Gene3D" id="3.40.50.10140">
    <property type="entry name" value="Toll/interleukin-1 receptor homology (TIR) domain"/>
    <property type="match status" value="1"/>
</dbReference>
<feature type="non-terminal residue" evidence="9">
    <location>
        <position position="623"/>
    </location>
</feature>
<evidence type="ECO:0000256" key="6">
    <source>
        <dbReference type="ARBA" id="ARBA00023198"/>
    </source>
</evidence>
<keyword evidence="3" id="KW-0597">Phosphoprotein</keyword>
<feature type="compositionally biased region" description="Pro residues" evidence="7">
    <location>
        <begin position="410"/>
        <end position="427"/>
    </location>
</feature>
<dbReference type="InterPro" id="IPR035897">
    <property type="entry name" value="Toll_tir_struct_dom_sf"/>
</dbReference>
<dbReference type="PANTHER" id="PTHR47230:SF1">
    <property type="entry name" value="TIR DOMAIN-CONTAINING ADAPTER MOLECULE 1"/>
    <property type="match status" value="1"/>
</dbReference>
<keyword evidence="4" id="KW-0399">Innate immunity</keyword>
<dbReference type="Proteomes" id="UP000053875">
    <property type="component" value="Unassembled WGS sequence"/>
</dbReference>
<dbReference type="AlphaFoldDB" id="A0A093FXY6"/>
<keyword evidence="10" id="KW-1185">Reference proteome</keyword>
<dbReference type="STRING" id="118200.A0A093FXY6"/>
<keyword evidence="2" id="KW-0963">Cytoplasm</keyword>
<dbReference type="GO" id="GO:0043123">
    <property type="term" value="P:positive regulation of canonical NF-kappaB signal transduction"/>
    <property type="evidence" value="ECO:0007669"/>
    <property type="project" value="TreeGrafter"/>
</dbReference>